<evidence type="ECO:0000313" key="1">
    <source>
        <dbReference type="EMBL" id="CAH1407362.1"/>
    </source>
</evidence>
<dbReference type="PANTHER" id="PTHR46282:SF2">
    <property type="entry name" value="LEUCINE-RICH MELANOCYTE DIFFERENTIATION-ASSOCIATED PROTEIN"/>
    <property type="match status" value="1"/>
</dbReference>
<protein>
    <submittedName>
        <fullName evidence="1">Uncharacterized protein</fullName>
    </submittedName>
</protein>
<gene>
    <name evidence="1" type="ORF">NEZAVI_LOCUS15087</name>
</gene>
<name>A0A9P0HTD1_NEZVI</name>
<accession>A0A9P0HTD1</accession>
<dbReference type="InterPro" id="IPR043313">
    <property type="entry name" value="LRMDA"/>
</dbReference>
<dbReference type="EMBL" id="OV725083">
    <property type="protein sequence ID" value="CAH1407362.1"/>
    <property type="molecule type" value="Genomic_DNA"/>
</dbReference>
<keyword evidence="2" id="KW-1185">Reference proteome</keyword>
<dbReference type="PANTHER" id="PTHR46282">
    <property type="entry name" value="LEUCINE-RICH MELANOCYTE DIFFERENTIATION-ASSOCIATED PROTEIN"/>
    <property type="match status" value="1"/>
</dbReference>
<dbReference type="InterPro" id="IPR032675">
    <property type="entry name" value="LRR_dom_sf"/>
</dbReference>
<sequence length="157" mass="18397">MSGSFHPIIFSNGKITNLDVLVKKIKLKLPKLQYLSLLGNIACPNELSDTDKDEEDYQRYRYFVLHHLPNLKFLDSRVVNDKEWNEGKTRGQYMNIARPKACYSQTIVEETNENKFNTPLPHKLRDPDDHQGIYSRCVYRYTGKQSEGNRFIKNNDL</sequence>
<reference evidence="1" key="1">
    <citation type="submission" date="2022-01" db="EMBL/GenBank/DDBJ databases">
        <authorList>
            <person name="King R."/>
        </authorList>
    </citation>
    <scope>NUCLEOTIDE SEQUENCE</scope>
</reference>
<organism evidence="1 2">
    <name type="scientific">Nezara viridula</name>
    <name type="common">Southern green stink bug</name>
    <name type="synonym">Cimex viridulus</name>
    <dbReference type="NCBI Taxonomy" id="85310"/>
    <lineage>
        <taxon>Eukaryota</taxon>
        <taxon>Metazoa</taxon>
        <taxon>Ecdysozoa</taxon>
        <taxon>Arthropoda</taxon>
        <taxon>Hexapoda</taxon>
        <taxon>Insecta</taxon>
        <taxon>Pterygota</taxon>
        <taxon>Neoptera</taxon>
        <taxon>Paraneoptera</taxon>
        <taxon>Hemiptera</taxon>
        <taxon>Heteroptera</taxon>
        <taxon>Panheteroptera</taxon>
        <taxon>Pentatomomorpha</taxon>
        <taxon>Pentatomoidea</taxon>
        <taxon>Pentatomidae</taxon>
        <taxon>Pentatominae</taxon>
        <taxon>Nezara</taxon>
    </lineage>
</organism>
<evidence type="ECO:0000313" key="2">
    <source>
        <dbReference type="Proteomes" id="UP001152798"/>
    </source>
</evidence>
<dbReference type="Proteomes" id="UP001152798">
    <property type="component" value="Chromosome 7"/>
</dbReference>
<proteinExistence type="predicted"/>
<dbReference type="AlphaFoldDB" id="A0A9P0HTD1"/>
<dbReference type="SUPFAM" id="SSF52058">
    <property type="entry name" value="L domain-like"/>
    <property type="match status" value="1"/>
</dbReference>
<dbReference type="Gene3D" id="3.80.10.10">
    <property type="entry name" value="Ribonuclease Inhibitor"/>
    <property type="match status" value="1"/>
</dbReference>